<sequence>MNAQFDKIEDQAPTVIVETTTVETGETVTENTAEKVRVEEVKFNRDTVKNFYKNVVGKTEDRYVVIKNKQGRVLTEVPLLVGVPSLVVGTVVFPFAAAVVAVAATVANLTVAIERKQ</sequence>
<keyword evidence="1" id="KW-0812">Transmembrane</keyword>
<name>A0A1U7IT30_9CYAN</name>
<dbReference type="RefSeq" id="WP_073591954.1">
    <property type="nucleotide sequence ID" value="NZ_MRCE01000002.1"/>
</dbReference>
<dbReference type="InterPro" id="IPR025642">
    <property type="entry name" value="DUF4342"/>
</dbReference>
<evidence type="ECO:0000259" key="2">
    <source>
        <dbReference type="Pfam" id="PF14242"/>
    </source>
</evidence>
<dbReference type="EMBL" id="MRCE01000002">
    <property type="protein sequence ID" value="OKH40573.1"/>
    <property type="molecule type" value="Genomic_DNA"/>
</dbReference>
<feature type="domain" description="DUF4342" evidence="2">
    <location>
        <begin position="35"/>
        <end position="115"/>
    </location>
</feature>
<proteinExistence type="predicted"/>
<feature type="transmembrane region" description="Helical" evidence="1">
    <location>
        <begin position="86"/>
        <end position="111"/>
    </location>
</feature>
<gene>
    <name evidence="3" type="ORF">NIES2119_02915</name>
</gene>
<dbReference type="AlphaFoldDB" id="A0A1U7IT30"/>
<evidence type="ECO:0000313" key="4">
    <source>
        <dbReference type="Proteomes" id="UP000185860"/>
    </source>
</evidence>
<reference evidence="3 4" key="1">
    <citation type="submission" date="2016-11" db="EMBL/GenBank/DDBJ databases">
        <title>Draft Genome Sequences of Nine Cyanobacterial Strains from Diverse Habitats.</title>
        <authorList>
            <person name="Zhu T."/>
            <person name="Hou S."/>
            <person name="Lu X."/>
            <person name="Hess W.R."/>
        </authorList>
    </citation>
    <scope>NUCLEOTIDE SEQUENCE [LARGE SCALE GENOMIC DNA]</scope>
    <source>
        <strain evidence="3 4">IAM M-71</strain>
    </source>
</reference>
<keyword evidence="1" id="KW-1133">Transmembrane helix</keyword>
<comment type="caution">
    <text evidence="3">The sequence shown here is derived from an EMBL/GenBank/DDBJ whole genome shotgun (WGS) entry which is preliminary data.</text>
</comment>
<dbReference type="Proteomes" id="UP000185860">
    <property type="component" value="Unassembled WGS sequence"/>
</dbReference>
<evidence type="ECO:0000313" key="3">
    <source>
        <dbReference type="EMBL" id="OKH40573.1"/>
    </source>
</evidence>
<accession>A0A1U7IT30</accession>
<evidence type="ECO:0000256" key="1">
    <source>
        <dbReference type="SAM" id="Phobius"/>
    </source>
</evidence>
<dbReference type="Pfam" id="PF14242">
    <property type="entry name" value="DUF4342"/>
    <property type="match status" value="1"/>
</dbReference>
<protein>
    <recommendedName>
        <fullName evidence="2">DUF4342 domain-containing protein</fullName>
    </recommendedName>
</protein>
<keyword evidence="1" id="KW-0472">Membrane</keyword>
<organism evidence="3 4">
    <name type="scientific">[Phormidium ambiguum] IAM M-71</name>
    <dbReference type="NCBI Taxonomy" id="454136"/>
    <lineage>
        <taxon>Bacteria</taxon>
        <taxon>Bacillati</taxon>
        <taxon>Cyanobacteriota</taxon>
        <taxon>Cyanophyceae</taxon>
        <taxon>Oscillatoriophycideae</taxon>
        <taxon>Aerosakkonematales</taxon>
        <taxon>Aerosakkonemataceae</taxon>
        <taxon>Floridanema</taxon>
    </lineage>
</organism>